<dbReference type="PRINTS" id="PR00348">
    <property type="entry name" value="UBIQUITIN"/>
</dbReference>
<evidence type="ECO:0000313" key="3">
    <source>
        <dbReference type="Proteomes" id="UP000472267"/>
    </source>
</evidence>
<dbReference type="PROSITE" id="PS50053">
    <property type="entry name" value="UBIQUITIN_2"/>
    <property type="match status" value="1"/>
</dbReference>
<dbReference type="InParanoid" id="A0A672JN20"/>
<name>A0A672JN20_SALFA</name>
<organism evidence="2 3">
    <name type="scientific">Salarias fasciatus</name>
    <name type="common">Jewelled blenny</name>
    <name type="synonym">Blennius fasciatus</name>
    <dbReference type="NCBI Taxonomy" id="181472"/>
    <lineage>
        <taxon>Eukaryota</taxon>
        <taxon>Metazoa</taxon>
        <taxon>Chordata</taxon>
        <taxon>Craniata</taxon>
        <taxon>Vertebrata</taxon>
        <taxon>Euteleostomi</taxon>
        <taxon>Actinopterygii</taxon>
        <taxon>Neopterygii</taxon>
        <taxon>Teleostei</taxon>
        <taxon>Neoteleostei</taxon>
        <taxon>Acanthomorphata</taxon>
        <taxon>Ovalentaria</taxon>
        <taxon>Blenniimorphae</taxon>
        <taxon>Blenniiformes</taxon>
        <taxon>Blennioidei</taxon>
        <taxon>Blenniidae</taxon>
        <taxon>Salariinae</taxon>
        <taxon>Salarias</taxon>
    </lineage>
</organism>
<dbReference type="Gene3D" id="3.10.20.90">
    <property type="entry name" value="Phosphatidylinositol 3-kinase Catalytic Subunit, Chain A, domain 1"/>
    <property type="match status" value="1"/>
</dbReference>
<evidence type="ECO:0000259" key="1">
    <source>
        <dbReference type="PROSITE" id="PS50053"/>
    </source>
</evidence>
<dbReference type="SMART" id="SM00213">
    <property type="entry name" value="UBQ"/>
    <property type="match status" value="1"/>
</dbReference>
<dbReference type="SUPFAM" id="SSF54236">
    <property type="entry name" value="Ubiquitin-like"/>
    <property type="match status" value="1"/>
</dbReference>
<accession>A0A672JN20</accession>
<dbReference type="InterPro" id="IPR029071">
    <property type="entry name" value="Ubiquitin-like_domsf"/>
</dbReference>
<dbReference type="Pfam" id="PF00240">
    <property type="entry name" value="ubiquitin"/>
    <property type="match status" value="1"/>
</dbReference>
<dbReference type="Ensembl" id="ENSSFAT00005057300.1">
    <property type="protein sequence ID" value="ENSSFAP00005055601.1"/>
    <property type="gene ID" value="ENSSFAG00005026353.1"/>
</dbReference>
<reference evidence="2" key="2">
    <citation type="submission" date="2025-08" db="UniProtKB">
        <authorList>
            <consortium name="Ensembl"/>
        </authorList>
    </citation>
    <scope>IDENTIFICATION</scope>
</reference>
<feature type="domain" description="Ubiquitin-like" evidence="1">
    <location>
        <begin position="15"/>
        <end position="90"/>
    </location>
</feature>
<dbReference type="Proteomes" id="UP000472267">
    <property type="component" value="Chromosome 12"/>
</dbReference>
<dbReference type="InterPro" id="IPR019956">
    <property type="entry name" value="Ubiquitin_dom"/>
</dbReference>
<reference evidence="2" key="1">
    <citation type="submission" date="2019-06" db="EMBL/GenBank/DDBJ databases">
        <authorList>
            <consortium name="Wellcome Sanger Institute Data Sharing"/>
        </authorList>
    </citation>
    <scope>NUCLEOTIDE SEQUENCE [LARGE SCALE GENOMIC DNA]</scope>
</reference>
<evidence type="ECO:0000313" key="2">
    <source>
        <dbReference type="Ensembl" id="ENSSFAP00005055601.1"/>
    </source>
</evidence>
<dbReference type="InterPro" id="IPR050158">
    <property type="entry name" value="Ubiquitin_ubiquitin-like"/>
</dbReference>
<dbReference type="InterPro" id="IPR000626">
    <property type="entry name" value="Ubiquitin-like_dom"/>
</dbReference>
<protein>
    <submittedName>
        <fullName evidence="2">ISG15 ubiquitin like modifier</fullName>
    </submittedName>
</protein>
<dbReference type="AlphaFoldDB" id="A0A672JN20"/>
<dbReference type="PANTHER" id="PTHR10666">
    <property type="entry name" value="UBIQUITIN"/>
    <property type="match status" value="1"/>
</dbReference>
<dbReference type="FunFam" id="3.10.20.90:FF:000222">
    <property type="entry name" value="Polyubiquitin 5"/>
    <property type="match status" value="1"/>
</dbReference>
<dbReference type="OMA" id="HESREMM"/>
<reference evidence="2" key="3">
    <citation type="submission" date="2025-09" db="UniProtKB">
        <authorList>
            <consortium name="Ensembl"/>
        </authorList>
    </citation>
    <scope>IDENTIFICATION</scope>
</reference>
<sequence>MVSLLIIQPSEPTTIQVFLKNEKGQTATYDIRSDETVTGFKTKVQAREGVQASQQRLIHEGRQMEDGRLLADYNVQEHSTIYLTFRLRGGCESDFTPKV</sequence>
<keyword evidence="3" id="KW-1185">Reference proteome</keyword>
<proteinExistence type="predicted"/>